<keyword evidence="5" id="KW-0378">Hydrolase</keyword>
<dbReference type="AlphaFoldDB" id="A0A7G9GI08"/>
<evidence type="ECO:0000256" key="6">
    <source>
        <dbReference type="RuleBase" id="RU004168"/>
    </source>
</evidence>
<gene>
    <name evidence="8" type="ORF">H9Q79_06540</name>
</gene>
<evidence type="ECO:0000313" key="8">
    <source>
        <dbReference type="EMBL" id="QNM10440.1"/>
    </source>
</evidence>
<name>A0A7G9GI08_9FIRM</name>
<dbReference type="PANTHER" id="PTHR47268:SF4">
    <property type="entry name" value="ACYLPHOSPHATASE"/>
    <property type="match status" value="1"/>
</dbReference>
<dbReference type="EMBL" id="CP060635">
    <property type="protein sequence ID" value="QNM10440.1"/>
    <property type="molecule type" value="Genomic_DNA"/>
</dbReference>
<dbReference type="InterPro" id="IPR020456">
    <property type="entry name" value="Acylphosphatase"/>
</dbReference>
<evidence type="ECO:0000256" key="1">
    <source>
        <dbReference type="ARBA" id="ARBA00005614"/>
    </source>
</evidence>
<comment type="catalytic activity">
    <reaction evidence="4 5">
        <text>an acyl phosphate + H2O = a carboxylate + phosphate + H(+)</text>
        <dbReference type="Rhea" id="RHEA:14965"/>
        <dbReference type="ChEBI" id="CHEBI:15377"/>
        <dbReference type="ChEBI" id="CHEBI:15378"/>
        <dbReference type="ChEBI" id="CHEBI:29067"/>
        <dbReference type="ChEBI" id="CHEBI:43474"/>
        <dbReference type="ChEBI" id="CHEBI:59918"/>
        <dbReference type="EC" id="3.6.1.7"/>
    </reaction>
</comment>
<keyword evidence="9" id="KW-1185">Reference proteome</keyword>
<evidence type="ECO:0000256" key="3">
    <source>
        <dbReference type="ARBA" id="ARBA00015991"/>
    </source>
</evidence>
<sequence length="106" mass="12028">MRLGPSSSENSEKGLKMEEHVRYHMIVSGRVQGVGFRYRVSHAANALGLTGWVTNCWNDTVELEVQGPPDVIGQMLDMAARSEAVWIEEIRKTRMELQKESGFHIR</sequence>
<comment type="similarity">
    <text evidence="1 6">Belongs to the acylphosphatase family.</text>
</comment>
<dbReference type="PROSITE" id="PS51160">
    <property type="entry name" value="ACYLPHOSPHATASE_3"/>
    <property type="match status" value="1"/>
</dbReference>
<reference evidence="8 9" key="1">
    <citation type="submission" date="2020-08" db="EMBL/GenBank/DDBJ databases">
        <authorList>
            <person name="Liu C."/>
            <person name="Sun Q."/>
        </authorList>
    </citation>
    <scope>NUCLEOTIDE SEQUENCE [LARGE SCALE GENOMIC DNA]</scope>
    <source>
        <strain evidence="8 9">NSJ-29</strain>
    </source>
</reference>
<dbReference type="SUPFAM" id="SSF54975">
    <property type="entry name" value="Acylphosphatase/BLUF domain-like"/>
    <property type="match status" value="1"/>
</dbReference>
<dbReference type="KEGG" id="whj:H9Q79_06540"/>
<feature type="active site" evidence="5">
    <location>
        <position position="37"/>
    </location>
</feature>
<dbReference type="PRINTS" id="PR00112">
    <property type="entry name" value="ACYLPHPHTASE"/>
</dbReference>
<dbReference type="PANTHER" id="PTHR47268">
    <property type="entry name" value="ACYLPHOSPHATASE"/>
    <property type="match status" value="1"/>
</dbReference>
<accession>A0A7G9GI08</accession>
<dbReference type="EC" id="3.6.1.7" evidence="2 5"/>
<feature type="active site" evidence="5">
    <location>
        <position position="55"/>
    </location>
</feature>
<dbReference type="Proteomes" id="UP000515860">
    <property type="component" value="Chromosome"/>
</dbReference>
<feature type="domain" description="Acylphosphatase-like" evidence="7">
    <location>
        <begin position="22"/>
        <end position="106"/>
    </location>
</feature>
<evidence type="ECO:0000256" key="2">
    <source>
        <dbReference type="ARBA" id="ARBA00012150"/>
    </source>
</evidence>
<evidence type="ECO:0000256" key="5">
    <source>
        <dbReference type="PROSITE-ProRule" id="PRU00520"/>
    </source>
</evidence>
<dbReference type="GO" id="GO:0003998">
    <property type="term" value="F:acylphosphatase activity"/>
    <property type="evidence" value="ECO:0007669"/>
    <property type="project" value="UniProtKB-EC"/>
</dbReference>
<organism evidence="8 9">
    <name type="scientific">Wansuia hejianensis</name>
    <dbReference type="NCBI Taxonomy" id="2763667"/>
    <lineage>
        <taxon>Bacteria</taxon>
        <taxon>Bacillati</taxon>
        <taxon>Bacillota</taxon>
        <taxon>Clostridia</taxon>
        <taxon>Lachnospirales</taxon>
        <taxon>Lachnospiraceae</taxon>
        <taxon>Wansuia</taxon>
    </lineage>
</organism>
<dbReference type="InterPro" id="IPR036046">
    <property type="entry name" value="Acylphosphatase-like_dom_sf"/>
</dbReference>
<proteinExistence type="inferred from homology"/>
<dbReference type="Gene3D" id="3.30.70.100">
    <property type="match status" value="1"/>
</dbReference>
<evidence type="ECO:0000313" key="9">
    <source>
        <dbReference type="Proteomes" id="UP000515860"/>
    </source>
</evidence>
<dbReference type="Pfam" id="PF00708">
    <property type="entry name" value="Acylphosphatase"/>
    <property type="match status" value="1"/>
</dbReference>
<protein>
    <recommendedName>
        <fullName evidence="3 5">acylphosphatase</fullName>
        <ecNumber evidence="2 5">3.6.1.7</ecNumber>
    </recommendedName>
</protein>
<dbReference type="InterPro" id="IPR017968">
    <property type="entry name" value="Acylphosphatase_CS"/>
</dbReference>
<evidence type="ECO:0000259" key="7">
    <source>
        <dbReference type="PROSITE" id="PS51160"/>
    </source>
</evidence>
<dbReference type="PROSITE" id="PS00150">
    <property type="entry name" value="ACYLPHOSPHATASE_1"/>
    <property type="match status" value="1"/>
</dbReference>
<evidence type="ECO:0000256" key="4">
    <source>
        <dbReference type="ARBA" id="ARBA00047645"/>
    </source>
</evidence>
<dbReference type="InterPro" id="IPR001792">
    <property type="entry name" value="Acylphosphatase-like_dom"/>
</dbReference>